<organism evidence="1">
    <name type="scientific">marine sediment metagenome</name>
    <dbReference type="NCBI Taxonomy" id="412755"/>
    <lineage>
        <taxon>unclassified sequences</taxon>
        <taxon>metagenomes</taxon>
        <taxon>ecological metagenomes</taxon>
    </lineage>
</organism>
<evidence type="ECO:0000313" key="1">
    <source>
        <dbReference type="EMBL" id="KKL52828.1"/>
    </source>
</evidence>
<dbReference type="AlphaFoldDB" id="A0A0F9CTW8"/>
<comment type="caution">
    <text evidence="1">The sequence shown here is derived from an EMBL/GenBank/DDBJ whole genome shotgun (WGS) entry which is preliminary data.</text>
</comment>
<protein>
    <submittedName>
        <fullName evidence="1">Uncharacterized protein</fullName>
    </submittedName>
</protein>
<accession>A0A0F9CTW8</accession>
<sequence>MTQVDYRKKVEIAMGKKLASRHPVHHFDGDSL</sequence>
<proteinExistence type="predicted"/>
<reference evidence="1" key="1">
    <citation type="journal article" date="2015" name="Nature">
        <title>Complex archaea that bridge the gap between prokaryotes and eukaryotes.</title>
        <authorList>
            <person name="Spang A."/>
            <person name="Saw J.H."/>
            <person name="Jorgensen S.L."/>
            <person name="Zaremba-Niedzwiedzka K."/>
            <person name="Martijn J."/>
            <person name="Lind A.E."/>
            <person name="van Eijk R."/>
            <person name="Schleper C."/>
            <person name="Guy L."/>
            <person name="Ettema T.J."/>
        </authorList>
    </citation>
    <scope>NUCLEOTIDE SEQUENCE</scope>
</reference>
<feature type="non-terminal residue" evidence="1">
    <location>
        <position position="32"/>
    </location>
</feature>
<dbReference type="EMBL" id="LAZR01031752">
    <property type="protein sequence ID" value="KKL52828.1"/>
    <property type="molecule type" value="Genomic_DNA"/>
</dbReference>
<gene>
    <name evidence="1" type="ORF">LCGC14_2281520</name>
</gene>
<name>A0A0F9CTW8_9ZZZZ</name>